<dbReference type="OrthoDB" id="2376472at2"/>
<dbReference type="AlphaFoldDB" id="E6TW67"/>
<dbReference type="CDD" id="cd06261">
    <property type="entry name" value="TM_PBP2"/>
    <property type="match status" value="1"/>
</dbReference>
<feature type="transmembrane region" description="Helical" evidence="6">
    <location>
        <begin position="76"/>
        <end position="94"/>
    </location>
</feature>
<dbReference type="PROSITE" id="PS50928">
    <property type="entry name" value="ABC_TM1"/>
    <property type="match status" value="1"/>
</dbReference>
<name>E6TW67_EVAC2</name>
<dbReference type="RefSeq" id="WP_013489356.1">
    <property type="nucleotide sequence ID" value="NC_014829.1"/>
</dbReference>
<dbReference type="Proteomes" id="UP000001401">
    <property type="component" value="Chromosome"/>
</dbReference>
<keyword evidence="4 6" id="KW-1133">Transmembrane helix</keyword>
<dbReference type="GO" id="GO:0055085">
    <property type="term" value="P:transmembrane transport"/>
    <property type="evidence" value="ECO:0007669"/>
    <property type="project" value="InterPro"/>
</dbReference>
<feature type="transmembrane region" description="Helical" evidence="6">
    <location>
        <begin position="5"/>
        <end position="26"/>
    </location>
</feature>
<dbReference type="STRING" id="649639.Bcell_2769"/>
<dbReference type="Gene3D" id="1.10.3720.10">
    <property type="entry name" value="MetI-like"/>
    <property type="match status" value="1"/>
</dbReference>
<organism evidence="8 9">
    <name type="scientific">Evansella cellulosilytica (strain ATCC 21833 / DSM 2522 / FERM P-1141 / JCM 9156 / N-4)</name>
    <name type="common">Bacillus cellulosilyticus</name>
    <dbReference type="NCBI Taxonomy" id="649639"/>
    <lineage>
        <taxon>Bacteria</taxon>
        <taxon>Bacillati</taxon>
        <taxon>Bacillota</taxon>
        <taxon>Bacilli</taxon>
        <taxon>Bacillales</taxon>
        <taxon>Bacillaceae</taxon>
        <taxon>Evansella</taxon>
    </lineage>
</organism>
<gene>
    <name evidence="8" type="ordered locus">Bcell_2769</name>
</gene>
<evidence type="ECO:0000256" key="6">
    <source>
        <dbReference type="RuleBase" id="RU363032"/>
    </source>
</evidence>
<feature type="transmembrane region" description="Helical" evidence="6">
    <location>
        <begin position="139"/>
        <end position="160"/>
    </location>
</feature>
<dbReference type="PANTHER" id="PTHR43839:SF3">
    <property type="entry name" value="OLIGOPEPTIDE ABC TRANSPORTER, PERMEASE PROTEIN"/>
    <property type="match status" value="1"/>
</dbReference>
<evidence type="ECO:0000256" key="4">
    <source>
        <dbReference type="ARBA" id="ARBA00022989"/>
    </source>
</evidence>
<keyword evidence="9" id="KW-1185">Reference proteome</keyword>
<dbReference type="eggNOG" id="COG1173">
    <property type="taxonomic scope" value="Bacteria"/>
</dbReference>
<dbReference type="InterPro" id="IPR000515">
    <property type="entry name" value="MetI-like"/>
</dbReference>
<sequence length="293" mass="33613">MKKLYVTTAVLISIVFTFCFILPFFMSGVIEEVVFDYDQNGSRIFPPFSPSSNYWLGTDELGQDIFQQLVLYGKNTIFLVVLITFLRFCFALPLGYLAKKKKGFYYSTLEKCHHYLSALPVLFLVILFINLPIIEAASWRTILVVLFIVIMEVGRLAFVISNEVNSFHREAFYEASTMTGSSVLYKLRKYDLRHIGPTIAVLFMLELSKVMLLLGQIGFLSMFISQQWFTTDGGPIVIQNQFGTWASMLADSRDHLRNSFWIPLMPALAITITMVSFQLCAESLKRYFSKDVY</sequence>
<comment type="subcellular location">
    <subcellularLocation>
        <location evidence="6">Cell membrane</location>
        <topology evidence="6">Multi-pass membrane protein</topology>
    </subcellularLocation>
    <subcellularLocation>
        <location evidence="1">Membrane</location>
        <topology evidence="1">Multi-pass membrane protein</topology>
    </subcellularLocation>
</comment>
<dbReference type="KEGG" id="bco:Bcell_2769"/>
<evidence type="ECO:0000256" key="1">
    <source>
        <dbReference type="ARBA" id="ARBA00004141"/>
    </source>
</evidence>
<evidence type="ECO:0000313" key="9">
    <source>
        <dbReference type="Proteomes" id="UP000001401"/>
    </source>
</evidence>
<dbReference type="Pfam" id="PF00528">
    <property type="entry name" value="BPD_transp_1"/>
    <property type="match status" value="1"/>
</dbReference>
<evidence type="ECO:0000313" key="8">
    <source>
        <dbReference type="EMBL" id="ADU31023.1"/>
    </source>
</evidence>
<dbReference type="PANTHER" id="PTHR43839">
    <property type="entry name" value="OPPC IN A BINDING PROTEIN-DEPENDENT TRANSPORT SYSTEM"/>
    <property type="match status" value="1"/>
</dbReference>
<feature type="transmembrane region" description="Helical" evidence="6">
    <location>
        <begin position="198"/>
        <end position="224"/>
    </location>
</feature>
<keyword evidence="5 6" id="KW-0472">Membrane</keyword>
<reference evidence="8" key="1">
    <citation type="submission" date="2010-12" db="EMBL/GenBank/DDBJ databases">
        <title>Complete sequence of Bacillus cellulosilyticus DSM 2522.</title>
        <authorList>
            <consortium name="US DOE Joint Genome Institute"/>
            <person name="Lucas S."/>
            <person name="Copeland A."/>
            <person name="Lapidus A."/>
            <person name="Cheng J.-F."/>
            <person name="Bruce D."/>
            <person name="Goodwin L."/>
            <person name="Pitluck S."/>
            <person name="Chertkov O."/>
            <person name="Detter J.C."/>
            <person name="Han C."/>
            <person name="Tapia R."/>
            <person name="Land M."/>
            <person name="Hauser L."/>
            <person name="Jeffries C."/>
            <person name="Kyrpides N."/>
            <person name="Ivanova N."/>
            <person name="Mikhailova N."/>
            <person name="Brumm P."/>
            <person name="Mead D."/>
            <person name="Woyke T."/>
        </authorList>
    </citation>
    <scope>NUCLEOTIDE SEQUENCE [LARGE SCALE GENOMIC DNA]</scope>
    <source>
        <strain evidence="8">DSM 2522</strain>
    </source>
</reference>
<evidence type="ECO:0000256" key="2">
    <source>
        <dbReference type="ARBA" id="ARBA00022448"/>
    </source>
</evidence>
<feature type="transmembrane region" description="Helical" evidence="6">
    <location>
        <begin position="115"/>
        <end position="133"/>
    </location>
</feature>
<protein>
    <submittedName>
        <fullName evidence="8">Binding-protein-dependent transport systems inner membrane component</fullName>
    </submittedName>
</protein>
<comment type="similarity">
    <text evidence="6">Belongs to the binding-protein-dependent transport system permease family.</text>
</comment>
<feature type="domain" description="ABC transmembrane type-1" evidence="7">
    <location>
        <begin position="73"/>
        <end position="281"/>
    </location>
</feature>
<keyword evidence="3 6" id="KW-0812">Transmembrane</keyword>
<evidence type="ECO:0000256" key="3">
    <source>
        <dbReference type="ARBA" id="ARBA00022692"/>
    </source>
</evidence>
<evidence type="ECO:0000256" key="5">
    <source>
        <dbReference type="ARBA" id="ARBA00023136"/>
    </source>
</evidence>
<evidence type="ECO:0000259" key="7">
    <source>
        <dbReference type="PROSITE" id="PS50928"/>
    </source>
</evidence>
<dbReference type="GO" id="GO:0005886">
    <property type="term" value="C:plasma membrane"/>
    <property type="evidence" value="ECO:0007669"/>
    <property type="project" value="UniProtKB-SubCell"/>
</dbReference>
<accession>E6TW67</accession>
<dbReference type="EMBL" id="CP002394">
    <property type="protein sequence ID" value="ADU31023.1"/>
    <property type="molecule type" value="Genomic_DNA"/>
</dbReference>
<dbReference type="HOGENOM" id="CLU_081815_0_0_9"/>
<feature type="transmembrane region" description="Helical" evidence="6">
    <location>
        <begin position="260"/>
        <end position="281"/>
    </location>
</feature>
<dbReference type="InterPro" id="IPR035906">
    <property type="entry name" value="MetI-like_sf"/>
</dbReference>
<proteinExistence type="inferred from homology"/>
<keyword evidence="2 6" id="KW-0813">Transport</keyword>
<dbReference type="SUPFAM" id="SSF161098">
    <property type="entry name" value="MetI-like"/>
    <property type="match status" value="1"/>
</dbReference>